<reference evidence="4 5" key="1">
    <citation type="submission" date="2015-12" db="EMBL/GenBank/DDBJ databases">
        <title>Genome sequence of Thalassospira lucentensis MCCC 1A02072.</title>
        <authorList>
            <person name="Lu L."/>
            <person name="Lai Q."/>
            <person name="Shao Z."/>
            <person name="Qian P."/>
        </authorList>
    </citation>
    <scope>NUCLEOTIDE SEQUENCE [LARGE SCALE GENOMIC DNA]</scope>
    <source>
        <strain evidence="4 5">MCCC 1A02072</strain>
    </source>
</reference>
<sequence>MRLSKLCVPCSRSSDVDPTSADRLPTRKPSWRIMTAIAMTAGLAACSSDNTENLGQIGAVSGFLGGVVADEPRAVRIARDVLSAGGTAADAAVALYATMTVTKSSVAGIGGGGVCVVHDRQSKKVEVLDFWPRPGTRTADSQTATTIPGVPRGLYALSARYGRLQWPQLLSAAEQYARLGVPVSRSMVDDIEANRDRIEASPILRDVFMPDGNTLQVGDRIRSVNLGALLTSLRVKGPGEFYNGALGAQIATAVQNAGGTLTAEDMRDYKPQWKSATEVKVGNETLYLAYPPRAESGRAVIDASTELGAVLNRYLADIDAADSNVQSNTGRSGFVVLDRAANAVACMTTMNKPFGAGLGADAFGLNLAAGDAGYAQTPLMGPALMVNPFVFEYYYGIAGTGTPAGATKQIATMAEDLIEKGAAANVPMNSDGKPAVNIVRCLEGIPPHPESCQFIADPAGGGMAGTQ</sequence>
<dbReference type="GO" id="GO:0006751">
    <property type="term" value="P:glutathione catabolic process"/>
    <property type="evidence" value="ECO:0007669"/>
    <property type="project" value="InterPro"/>
</dbReference>
<name>A0A154L5C3_9PROT</name>
<dbReference type="EMBL" id="LPVY01000013">
    <property type="protein sequence ID" value="KZB64114.1"/>
    <property type="molecule type" value="Genomic_DNA"/>
</dbReference>
<evidence type="ECO:0000256" key="3">
    <source>
        <dbReference type="ARBA" id="ARBA00047417"/>
    </source>
</evidence>
<dbReference type="Proteomes" id="UP000076335">
    <property type="component" value="Unassembled WGS sequence"/>
</dbReference>
<dbReference type="PRINTS" id="PR01210">
    <property type="entry name" value="GGTRANSPTASE"/>
</dbReference>
<organism evidence="4 5">
    <name type="scientific">Thalassospira lucentensis</name>
    <dbReference type="NCBI Taxonomy" id="168935"/>
    <lineage>
        <taxon>Bacteria</taxon>
        <taxon>Pseudomonadati</taxon>
        <taxon>Pseudomonadota</taxon>
        <taxon>Alphaproteobacteria</taxon>
        <taxon>Rhodospirillales</taxon>
        <taxon>Thalassospiraceae</taxon>
        <taxon>Thalassospira</taxon>
    </lineage>
</organism>
<comment type="catalytic activity">
    <reaction evidence="1">
        <text>an S-substituted glutathione + H2O = an S-substituted L-cysteinylglycine + L-glutamate</text>
        <dbReference type="Rhea" id="RHEA:59468"/>
        <dbReference type="ChEBI" id="CHEBI:15377"/>
        <dbReference type="ChEBI" id="CHEBI:29985"/>
        <dbReference type="ChEBI" id="CHEBI:90779"/>
        <dbReference type="ChEBI" id="CHEBI:143103"/>
        <dbReference type="EC" id="3.4.19.13"/>
    </reaction>
</comment>
<evidence type="ECO:0000313" key="5">
    <source>
        <dbReference type="Proteomes" id="UP000076335"/>
    </source>
</evidence>
<dbReference type="GO" id="GO:0036374">
    <property type="term" value="F:glutathione hydrolase activity"/>
    <property type="evidence" value="ECO:0007669"/>
    <property type="project" value="UniProtKB-EC"/>
</dbReference>
<dbReference type="PANTHER" id="PTHR11686:SF9">
    <property type="entry name" value="RE13973P"/>
    <property type="match status" value="1"/>
</dbReference>
<dbReference type="InterPro" id="IPR000101">
    <property type="entry name" value="GGT_peptidase"/>
</dbReference>
<dbReference type="InterPro" id="IPR029055">
    <property type="entry name" value="Ntn_hydrolases_N"/>
</dbReference>
<evidence type="ECO:0000256" key="1">
    <source>
        <dbReference type="ARBA" id="ARBA00001049"/>
    </source>
</evidence>
<dbReference type="SUPFAM" id="SSF56235">
    <property type="entry name" value="N-terminal nucleophile aminohydrolases (Ntn hydrolases)"/>
    <property type="match status" value="1"/>
</dbReference>
<dbReference type="Pfam" id="PF01019">
    <property type="entry name" value="G_glu_transpept"/>
    <property type="match status" value="1"/>
</dbReference>
<dbReference type="OrthoDB" id="9781342at2"/>
<dbReference type="PANTHER" id="PTHR11686">
    <property type="entry name" value="GAMMA GLUTAMYL TRANSPEPTIDASE"/>
    <property type="match status" value="1"/>
</dbReference>
<gene>
    <name evidence="4" type="ORF">AUP42_20240</name>
</gene>
<evidence type="ECO:0000256" key="2">
    <source>
        <dbReference type="ARBA" id="ARBA00001089"/>
    </source>
</evidence>
<comment type="caution">
    <text evidence="4">The sequence shown here is derived from an EMBL/GenBank/DDBJ whole genome shotgun (WGS) entry which is preliminary data.</text>
</comment>
<evidence type="ECO:0000313" key="4">
    <source>
        <dbReference type="EMBL" id="KZB64114.1"/>
    </source>
</evidence>
<accession>A0A154L5C3</accession>
<proteinExistence type="predicted"/>
<protein>
    <submittedName>
        <fullName evidence="4">Gamma-glutamyltranspeptidase</fullName>
    </submittedName>
</protein>
<comment type="catalytic activity">
    <reaction evidence="2">
        <text>glutathione + H2O = L-cysteinylglycine + L-glutamate</text>
        <dbReference type="Rhea" id="RHEA:28807"/>
        <dbReference type="ChEBI" id="CHEBI:15377"/>
        <dbReference type="ChEBI" id="CHEBI:29985"/>
        <dbReference type="ChEBI" id="CHEBI:57925"/>
        <dbReference type="ChEBI" id="CHEBI:61694"/>
        <dbReference type="EC" id="3.4.19.13"/>
    </reaction>
</comment>
<dbReference type="GO" id="GO:0103068">
    <property type="term" value="F:leukotriene C4 gamma-glutamyl transferase activity"/>
    <property type="evidence" value="ECO:0007669"/>
    <property type="project" value="UniProtKB-EC"/>
</dbReference>
<dbReference type="GO" id="GO:0005886">
    <property type="term" value="C:plasma membrane"/>
    <property type="evidence" value="ECO:0007669"/>
    <property type="project" value="TreeGrafter"/>
</dbReference>
<comment type="catalytic activity">
    <reaction evidence="3">
        <text>an N-terminal (5-L-glutamyl)-[peptide] + an alpha-amino acid = 5-L-glutamyl amino acid + an N-terminal L-alpha-aminoacyl-[peptide]</text>
        <dbReference type="Rhea" id="RHEA:23904"/>
        <dbReference type="Rhea" id="RHEA-COMP:9780"/>
        <dbReference type="Rhea" id="RHEA-COMP:9795"/>
        <dbReference type="ChEBI" id="CHEBI:77644"/>
        <dbReference type="ChEBI" id="CHEBI:78597"/>
        <dbReference type="ChEBI" id="CHEBI:78599"/>
        <dbReference type="ChEBI" id="CHEBI:78608"/>
        <dbReference type="EC" id="2.3.2.2"/>
    </reaction>
</comment>
<dbReference type="AlphaFoldDB" id="A0A154L5C3"/>